<evidence type="ECO:0000256" key="1">
    <source>
        <dbReference type="SAM" id="Phobius"/>
    </source>
</evidence>
<feature type="transmembrane region" description="Helical" evidence="1">
    <location>
        <begin position="72"/>
        <end position="89"/>
    </location>
</feature>
<feature type="transmembrane region" description="Helical" evidence="1">
    <location>
        <begin position="154"/>
        <end position="175"/>
    </location>
</feature>
<organism evidence="2 3">
    <name type="scientific">Paenibacillus thiaminolyticus</name>
    <name type="common">Bacillus thiaminolyticus</name>
    <dbReference type="NCBI Taxonomy" id="49283"/>
    <lineage>
        <taxon>Bacteria</taxon>
        <taxon>Bacillati</taxon>
        <taxon>Bacillota</taxon>
        <taxon>Bacilli</taxon>
        <taxon>Bacillales</taxon>
        <taxon>Paenibacillaceae</taxon>
        <taxon>Paenibacillus</taxon>
    </lineage>
</organism>
<sequence length="333" mass="38259">MLHNWFVRPLWRKEIRQTWGLLGLMLLLGFFAVLLTHMQQWWFQTPQYIQHNASIFDREPDNAVRWAFSEKYAFFQLGLTLICFLLALWQMGYERRSHISELGFALPYPRWLIYGTKWMVGAAYIISSVLVITVLYAVMLWSSPVGSHFHVMDFIKYAFHVIFAVLSVYTFMLFIGSFTGSWTAQAVLTFILFCIYDFMVLMVQQLAYVFFLVLIYQHMDLSGTVWEKLNVLIWITGETDRYPYGFVGVSALLLLVAGLVLYNRNPLENNGKLIVFPSGEKVLIGGFVLCSALLGGNIGSGLFYSGRLGYLIGAGFCFVLGYLIIRTLARIRL</sequence>
<proteinExistence type="predicted"/>
<gene>
    <name evidence="2" type="ORF">DQX05_02105</name>
</gene>
<feature type="transmembrane region" description="Helical" evidence="1">
    <location>
        <begin position="21"/>
        <end position="42"/>
    </location>
</feature>
<dbReference type="EMBL" id="QYZD01000001">
    <property type="protein sequence ID" value="RJG27014.1"/>
    <property type="molecule type" value="Genomic_DNA"/>
</dbReference>
<dbReference type="OrthoDB" id="2658554at2"/>
<dbReference type="InterPro" id="IPR053046">
    <property type="entry name" value="ABC-5_transporter"/>
</dbReference>
<dbReference type="PANTHER" id="PTHR39177:SF1">
    <property type="entry name" value="ABC TRANSPORTER PERMEASE YTRC-RELATED"/>
    <property type="match status" value="1"/>
</dbReference>
<feature type="transmembrane region" description="Helical" evidence="1">
    <location>
        <begin position="118"/>
        <end position="142"/>
    </location>
</feature>
<dbReference type="AlphaFoldDB" id="A0A3A3GP43"/>
<dbReference type="RefSeq" id="WP_119790435.1">
    <property type="nucleotide sequence ID" value="NZ_QYZD01000001.1"/>
</dbReference>
<evidence type="ECO:0000313" key="3">
    <source>
        <dbReference type="Proteomes" id="UP000266177"/>
    </source>
</evidence>
<comment type="caution">
    <text evidence="2">The sequence shown here is derived from an EMBL/GenBank/DDBJ whole genome shotgun (WGS) entry which is preliminary data.</text>
</comment>
<dbReference type="PANTHER" id="PTHR39177">
    <property type="entry name" value="ABC TRANSPORTER PERMEASE YTRC-RELATED"/>
    <property type="match status" value="1"/>
</dbReference>
<keyword evidence="1" id="KW-0472">Membrane</keyword>
<keyword evidence="1" id="KW-0812">Transmembrane</keyword>
<protein>
    <submittedName>
        <fullName evidence="2">Acetoin ABC transporter permease</fullName>
    </submittedName>
</protein>
<evidence type="ECO:0000313" key="2">
    <source>
        <dbReference type="EMBL" id="RJG27014.1"/>
    </source>
</evidence>
<feature type="transmembrane region" description="Helical" evidence="1">
    <location>
        <begin position="242"/>
        <end position="262"/>
    </location>
</feature>
<keyword evidence="1" id="KW-1133">Transmembrane helix</keyword>
<name>A0A3A3GP43_PANTH</name>
<feature type="transmembrane region" description="Helical" evidence="1">
    <location>
        <begin position="282"/>
        <end position="304"/>
    </location>
</feature>
<dbReference type="Proteomes" id="UP000266177">
    <property type="component" value="Unassembled WGS sequence"/>
</dbReference>
<reference evidence="2 3" key="1">
    <citation type="submission" date="2018-09" db="EMBL/GenBank/DDBJ databases">
        <title>Paenibacillus SK2017-BO5.</title>
        <authorList>
            <person name="Piskunova J.V."/>
            <person name="Dubiley S.A."/>
            <person name="Severinov K.V."/>
        </authorList>
    </citation>
    <scope>NUCLEOTIDE SEQUENCE [LARGE SCALE GENOMIC DNA]</scope>
    <source>
        <strain evidence="2 3">BO5</strain>
    </source>
</reference>
<accession>A0A3A3GP43</accession>
<feature type="transmembrane region" description="Helical" evidence="1">
    <location>
        <begin position="187"/>
        <end position="216"/>
    </location>
</feature>
<feature type="transmembrane region" description="Helical" evidence="1">
    <location>
        <begin position="310"/>
        <end position="329"/>
    </location>
</feature>